<dbReference type="RefSeq" id="WP_307149083.1">
    <property type="nucleotide sequence ID" value="NZ_JAUSTU010000003.1"/>
</dbReference>
<name>A0ABT9V0P1_9BACL</name>
<accession>A0ABT9V0P1</accession>
<feature type="transmembrane region" description="Helical" evidence="1">
    <location>
        <begin position="6"/>
        <end position="25"/>
    </location>
</feature>
<keyword evidence="1" id="KW-0472">Membrane</keyword>
<evidence type="ECO:0008006" key="4">
    <source>
        <dbReference type="Google" id="ProtNLM"/>
    </source>
</evidence>
<proteinExistence type="predicted"/>
<feature type="transmembrane region" description="Helical" evidence="1">
    <location>
        <begin position="37"/>
        <end position="55"/>
    </location>
</feature>
<evidence type="ECO:0000256" key="1">
    <source>
        <dbReference type="SAM" id="Phobius"/>
    </source>
</evidence>
<evidence type="ECO:0000313" key="2">
    <source>
        <dbReference type="EMBL" id="MDQ0154472.1"/>
    </source>
</evidence>
<keyword evidence="1" id="KW-0812">Transmembrane</keyword>
<protein>
    <recommendedName>
        <fullName evidence="4">Histidine kinase</fullName>
    </recommendedName>
</protein>
<reference evidence="2 3" key="1">
    <citation type="submission" date="2023-07" db="EMBL/GenBank/DDBJ databases">
        <title>Genomic Encyclopedia of Type Strains, Phase IV (KMG-IV): sequencing the most valuable type-strain genomes for metagenomic binning, comparative biology and taxonomic classification.</title>
        <authorList>
            <person name="Goeker M."/>
        </authorList>
    </citation>
    <scope>NUCLEOTIDE SEQUENCE [LARGE SCALE GENOMIC DNA]</scope>
    <source>
        <strain evidence="2 3">DSM 23948</strain>
    </source>
</reference>
<dbReference type="Proteomes" id="UP001231362">
    <property type="component" value="Unassembled WGS sequence"/>
</dbReference>
<evidence type="ECO:0000313" key="3">
    <source>
        <dbReference type="Proteomes" id="UP001231362"/>
    </source>
</evidence>
<organism evidence="2 3">
    <name type="scientific">Anoxybacillus andreesenii</name>
    <dbReference type="NCBI Taxonomy" id="1325932"/>
    <lineage>
        <taxon>Bacteria</taxon>
        <taxon>Bacillati</taxon>
        <taxon>Bacillota</taxon>
        <taxon>Bacilli</taxon>
        <taxon>Bacillales</taxon>
        <taxon>Anoxybacillaceae</taxon>
        <taxon>Anoxybacillus</taxon>
    </lineage>
</organism>
<comment type="caution">
    <text evidence="2">The sequence shown here is derived from an EMBL/GenBank/DDBJ whole genome shotgun (WGS) entry which is preliminary data.</text>
</comment>
<keyword evidence="1" id="KW-1133">Transmembrane helix</keyword>
<dbReference type="EMBL" id="JAUSTU010000003">
    <property type="protein sequence ID" value="MDQ0154472.1"/>
    <property type="molecule type" value="Genomic_DNA"/>
</dbReference>
<sequence>MKSKRLTFSIPIMIVVWFVAMWMLNSGYEEIQYSIRLMIAIGAVIVSGVISYFLFPDHEGKKDSGK</sequence>
<gene>
    <name evidence="2" type="ORF">J2S07_000776</name>
</gene>
<keyword evidence="3" id="KW-1185">Reference proteome</keyword>